<dbReference type="GO" id="GO:0016740">
    <property type="term" value="F:transferase activity"/>
    <property type="evidence" value="ECO:0007669"/>
    <property type="project" value="UniProtKB-KW"/>
</dbReference>
<reference evidence="2" key="1">
    <citation type="submission" date="2017-02" db="EMBL/GenBank/DDBJ databases">
        <authorList>
            <person name="Varghese N."/>
            <person name="Submissions S."/>
        </authorList>
    </citation>
    <scope>NUCLEOTIDE SEQUENCE [LARGE SCALE GENOMIC DNA]</scope>
    <source>
        <strain evidence="2">ATCC 27094</strain>
    </source>
</reference>
<dbReference type="OrthoDB" id="7457784at2"/>
<keyword evidence="1" id="KW-0808">Transferase</keyword>
<dbReference type="STRING" id="225324.SAMN02745126_02209"/>
<dbReference type="PANTHER" id="PTHR48228:SF5">
    <property type="entry name" value="ALPHA-METHYLACYL-COA RACEMASE"/>
    <property type="match status" value="1"/>
</dbReference>
<evidence type="ECO:0000313" key="2">
    <source>
        <dbReference type="Proteomes" id="UP000190092"/>
    </source>
</evidence>
<organism evidence="1 2">
    <name type="scientific">Enhydrobacter aerosaccus</name>
    <dbReference type="NCBI Taxonomy" id="225324"/>
    <lineage>
        <taxon>Bacteria</taxon>
        <taxon>Pseudomonadati</taxon>
        <taxon>Pseudomonadota</taxon>
        <taxon>Alphaproteobacteria</taxon>
        <taxon>Hyphomicrobiales</taxon>
        <taxon>Enhydrobacter</taxon>
    </lineage>
</organism>
<dbReference type="SUPFAM" id="SSF89796">
    <property type="entry name" value="CoA-transferase family III (CaiB/BaiF)"/>
    <property type="match status" value="1"/>
</dbReference>
<keyword evidence="2" id="KW-1185">Reference proteome</keyword>
<dbReference type="InterPro" id="IPR050509">
    <property type="entry name" value="CoA-transferase_III"/>
</dbReference>
<proteinExistence type="predicted"/>
<accession>A0A1T4NBV9</accession>
<dbReference type="Gene3D" id="3.40.50.10540">
    <property type="entry name" value="Crotonobetainyl-coa:carnitine coa-transferase, domain 1"/>
    <property type="match status" value="1"/>
</dbReference>
<protein>
    <submittedName>
        <fullName evidence="1">Mesaconyl-CoA C1-C4 CoA transferase</fullName>
    </submittedName>
</protein>
<dbReference type="InterPro" id="IPR044855">
    <property type="entry name" value="CoA-Trfase_III_dom3_sf"/>
</dbReference>
<dbReference type="InterPro" id="IPR003673">
    <property type="entry name" value="CoA-Trfase_fam_III"/>
</dbReference>
<evidence type="ECO:0000313" key="1">
    <source>
        <dbReference type="EMBL" id="SJZ76573.1"/>
    </source>
</evidence>
<dbReference type="Pfam" id="PF02515">
    <property type="entry name" value="CoA_transf_3"/>
    <property type="match status" value="1"/>
</dbReference>
<name>A0A1T4NBV9_9HYPH</name>
<dbReference type="EMBL" id="FUWJ01000002">
    <property type="protein sequence ID" value="SJZ76573.1"/>
    <property type="molecule type" value="Genomic_DNA"/>
</dbReference>
<dbReference type="InterPro" id="IPR023606">
    <property type="entry name" value="CoA-Trfase_III_dom_1_sf"/>
</dbReference>
<dbReference type="AlphaFoldDB" id="A0A1T4NBV9"/>
<dbReference type="RefSeq" id="WP_085933919.1">
    <property type="nucleotide sequence ID" value="NZ_FUWJ01000002.1"/>
</dbReference>
<gene>
    <name evidence="1" type="ORF">SAMN02745126_02209</name>
</gene>
<dbReference type="Proteomes" id="UP000190092">
    <property type="component" value="Unassembled WGS sequence"/>
</dbReference>
<dbReference type="PANTHER" id="PTHR48228">
    <property type="entry name" value="SUCCINYL-COA--D-CITRAMALATE COA-TRANSFERASE"/>
    <property type="match status" value="1"/>
</dbReference>
<dbReference type="Gene3D" id="3.30.1540.10">
    <property type="entry name" value="formyl-coa transferase, domain 3"/>
    <property type="match status" value="1"/>
</dbReference>
<sequence>MTGILAGLRIVEGSAFIAAPLGGMTLAQLGADVIRFDDIQGGLDSDRWPVTKDGRSIYWAGLNKGKRSIAVDLRNPKGRELLTALITAPGEGAGIFSTNMPARGWLSYEELSKKRADLIALNIVGTRDGSAQVDYTVNAITGFPLVTGPVGHEGPVNAVAPPWDLATAYAGAMAILAAERHRRLTGHGQRIVLPLQDMALAATSALGYLGEAAINEVDRPRFGNEIFGTFGRDFRTRDGRYVMICIFSDRHVDALAAAGGFAEAFAAIESRTGHDLKTDAGRWNARAELCAVIEPWVAARTADEVGTALKKAGALWSPYLTFRELLQDKDAVQENPLFTVIDQPGIGRYPVAATPLQFGAVPREAPQPAPKLGQHTDEILSGILGLPDHEIARLHDEKVIAGPC</sequence>